<comment type="caution">
    <text evidence="5">The sequence shown here is derived from an EMBL/GenBank/DDBJ whole genome shotgun (WGS) entry which is preliminary data.</text>
</comment>
<keyword evidence="2" id="KW-0680">Restriction system</keyword>
<dbReference type="InterPro" id="IPR051212">
    <property type="entry name" value="Type-I_RE_S_subunit"/>
</dbReference>
<proteinExistence type="inferred from homology"/>
<evidence type="ECO:0000313" key="5">
    <source>
        <dbReference type="EMBL" id="RXI28185.1"/>
    </source>
</evidence>
<sequence>MYETKLAKCSFITRGVKVKEETNYGIDYYEINMKDFDGNSLNMPTELKHNGSDDQIKLKRLEKGDIVIPVRGSSITNKIAIFELESEIPCIVNHQYWIIRPDKNVLNSYYLLFFLLNKDTKKLLNSDERNMSDTNMKSISKEPLKDLIIELPPLDIQDDAKKIFLQYQELHKHINYCISLHQKLGDVIYSNDSNNLDSLLRRIEDAINDFNSVVSISVDS</sequence>
<dbReference type="PANTHER" id="PTHR43140:SF1">
    <property type="entry name" value="TYPE I RESTRICTION ENZYME ECOKI SPECIFICITY SUBUNIT"/>
    <property type="match status" value="1"/>
</dbReference>
<organism evidence="5 6">
    <name type="scientific">Arcobacter ellisii</name>
    <dbReference type="NCBI Taxonomy" id="913109"/>
    <lineage>
        <taxon>Bacteria</taxon>
        <taxon>Pseudomonadati</taxon>
        <taxon>Campylobacterota</taxon>
        <taxon>Epsilonproteobacteria</taxon>
        <taxon>Campylobacterales</taxon>
        <taxon>Arcobacteraceae</taxon>
        <taxon>Arcobacter</taxon>
    </lineage>
</organism>
<feature type="domain" description="Type I restriction modification DNA specificity" evidence="4">
    <location>
        <begin position="38"/>
        <end position="175"/>
    </location>
</feature>
<dbReference type="Pfam" id="PF01420">
    <property type="entry name" value="Methylase_S"/>
    <property type="match status" value="1"/>
</dbReference>
<comment type="similarity">
    <text evidence="1">Belongs to the type-I restriction system S methylase family.</text>
</comment>
<dbReference type="AlphaFoldDB" id="A0AA94F866"/>
<dbReference type="Gene3D" id="3.90.220.20">
    <property type="entry name" value="DNA methylase specificity domains"/>
    <property type="match status" value="1"/>
</dbReference>
<dbReference type="EMBL" id="NXIG01000030">
    <property type="protein sequence ID" value="RXI28185.1"/>
    <property type="molecule type" value="Genomic_DNA"/>
</dbReference>
<evidence type="ECO:0000256" key="1">
    <source>
        <dbReference type="ARBA" id="ARBA00010923"/>
    </source>
</evidence>
<dbReference type="GO" id="GO:0003677">
    <property type="term" value="F:DNA binding"/>
    <property type="evidence" value="ECO:0007669"/>
    <property type="project" value="UniProtKB-KW"/>
</dbReference>
<dbReference type="Proteomes" id="UP000290588">
    <property type="component" value="Unassembled WGS sequence"/>
</dbReference>
<gene>
    <name evidence="5" type="ORF">CP962_14090</name>
</gene>
<evidence type="ECO:0000256" key="3">
    <source>
        <dbReference type="ARBA" id="ARBA00023125"/>
    </source>
</evidence>
<evidence type="ECO:0000259" key="4">
    <source>
        <dbReference type="Pfam" id="PF01420"/>
    </source>
</evidence>
<evidence type="ECO:0000256" key="2">
    <source>
        <dbReference type="ARBA" id="ARBA00022747"/>
    </source>
</evidence>
<dbReference type="RefSeq" id="WP_164967280.1">
    <property type="nucleotide sequence ID" value="NZ_NXIG01000030.1"/>
</dbReference>
<protein>
    <recommendedName>
        <fullName evidence="4">Type I restriction modification DNA specificity domain-containing protein</fullName>
    </recommendedName>
</protein>
<reference evidence="5 6" key="1">
    <citation type="submission" date="2017-09" db="EMBL/GenBank/DDBJ databases">
        <title>Genomics of the genus Arcobacter.</title>
        <authorList>
            <person name="Perez-Cataluna A."/>
            <person name="Figueras M.J."/>
            <person name="Salas-Masso N."/>
        </authorList>
    </citation>
    <scope>NUCLEOTIDE SEQUENCE [LARGE SCALE GENOMIC DNA]</scope>
    <source>
        <strain evidence="5 6">CECT 7837</strain>
    </source>
</reference>
<accession>A0AA94F866</accession>
<dbReference type="GO" id="GO:0009307">
    <property type="term" value="P:DNA restriction-modification system"/>
    <property type="evidence" value="ECO:0007669"/>
    <property type="project" value="UniProtKB-KW"/>
</dbReference>
<keyword evidence="3" id="KW-0238">DNA-binding</keyword>
<dbReference type="PANTHER" id="PTHR43140">
    <property type="entry name" value="TYPE-1 RESTRICTION ENZYME ECOKI SPECIFICITY PROTEIN"/>
    <property type="match status" value="1"/>
</dbReference>
<feature type="non-terminal residue" evidence="5">
    <location>
        <position position="220"/>
    </location>
</feature>
<dbReference type="InterPro" id="IPR000055">
    <property type="entry name" value="Restrct_endonuc_typeI_TRD"/>
</dbReference>
<dbReference type="CDD" id="cd16961">
    <property type="entry name" value="RMtype1_S_TRD-CR_like"/>
    <property type="match status" value="1"/>
</dbReference>
<dbReference type="SUPFAM" id="SSF116734">
    <property type="entry name" value="DNA methylase specificity domain"/>
    <property type="match status" value="1"/>
</dbReference>
<evidence type="ECO:0000313" key="6">
    <source>
        <dbReference type="Proteomes" id="UP000290588"/>
    </source>
</evidence>
<name>A0AA94F866_9BACT</name>
<dbReference type="InterPro" id="IPR044946">
    <property type="entry name" value="Restrct_endonuc_typeI_TRD_sf"/>
</dbReference>